<evidence type="ECO:0000256" key="1">
    <source>
        <dbReference type="SAM" id="SignalP"/>
    </source>
</evidence>
<organism evidence="2 3">
    <name type="scientific">Stenotrophomonas maltophilia</name>
    <name type="common">Pseudomonas maltophilia</name>
    <name type="synonym">Xanthomonas maltophilia</name>
    <dbReference type="NCBI Taxonomy" id="40324"/>
    <lineage>
        <taxon>Bacteria</taxon>
        <taxon>Pseudomonadati</taxon>
        <taxon>Pseudomonadota</taxon>
        <taxon>Gammaproteobacteria</taxon>
        <taxon>Lysobacterales</taxon>
        <taxon>Lysobacteraceae</taxon>
        <taxon>Stenotrophomonas</taxon>
        <taxon>Stenotrophomonas maltophilia group</taxon>
    </lineage>
</organism>
<accession>A0AAI9C1I3</accession>
<name>A0AAI9C1I3_STEMA</name>
<gene>
    <name evidence="2" type="ORF">QEG23_001923</name>
</gene>
<evidence type="ECO:0000313" key="2">
    <source>
        <dbReference type="EMBL" id="EKT4092416.1"/>
    </source>
</evidence>
<feature type="chain" id="PRO_5042502598" description="Porin" evidence="1">
    <location>
        <begin position="24"/>
        <end position="331"/>
    </location>
</feature>
<evidence type="ECO:0000313" key="3">
    <source>
        <dbReference type="Proteomes" id="UP001218208"/>
    </source>
</evidence>
<proteinExistence type="predicted"/>
<reference evidence="2" key="1">
    <citation type="submission" date="2022-07" db="EMBL/GenBank/DDBJ databases">
        <authorList>
            <consortium name="DAFM: The Division of Animal and Food Microbiology"/>
        </authorList>
    </citation>
    <scope>NUCLEOTIDE SEQUENCE</scope>
    <source>
        <strain evidence="2">19MO01SH01-2</strain>
    </source>
</reference>
<keyword evidence="1" id="KW-0732">Signal</keyword>
<comment type="caution">
    <text evidence="2">The sequence shown here is derived from an EMBL/GenBank/DDBJ whole genome shotgun (WGS) entry which is preliminary data.</text>
</comment>
<evidence type="ECO:0008006" key="4">
    <source>
        <dbReference type="Google" id="ProtNLM"/>
    </source>
</evidence>
<dbReference type="Proteomes" id="UP001218208">
    <property type="component" value="Unassembled WGS sequence"/>
</dbReference>
<feature type="signal peptide" evidence="1">
    <location>
        <begin position="1"/>
        <end position="23"/>
    </location>
</feature>
<dbReference type="EMBL" id="ABLOJW010000009">
    <property type="protein sequence ID" value="EKT4092416.1"/>
    <property type="molecule type" value="Genomic_DNA"/>
</dbReference>
<dbReference type="AlphaFoldDB" id="A0AAI9C1I3"/>
<sequence length="331" mass="36546">MASIRMLSLSCALALSLAAPAHAQDGGSSDRTRISGTIFANASDREGDFDAELKRFFVNIDHDFNEDWSLHFTSDVQWVRDSDPTDLWVPHMYLQRRLGQNASLQVGSAPQPWIPRMTKLNGFRYVDSPLLARAGVGSPAEWGVHLKGQQGAASYAVSVVTGSGYKKPTLGDTPDVEAAVDWQLADGWTVVLGGYRGRRAQDRGPGGVEHTATRLNAALAYVGEAGRWGVEGFEADNWNRINRVEPDESRGWSTWGSYRVAPEWTVFARHDRITPSRLLDPGAENEFSQAGVEWSPSRNLRLALAGKREEIEMAGVRRSGNEFGIWAQLNY</sequence>
<dbReference type="SUPFAM" id="SSF56935">
    <property type="entry name" value="Porins"/>
    <property type="match status" value="1"/>
</dbReference>
<protein>
    <recommendedName>
        <fullName evidence="4">Porin</fullName>
    </recommendedName>
</protein>